<dbReference type="EMBL" id="CADCVI010000227">
    <property type="protein sequence ID" value="CAA9490525.1"/>
    <property type="molecule type" value="Genomic_DNA"/>
</dbReference>
<reference evidence="2" key="1">
    <citation type="submission" date="2020-02" db="EMBL/GenBank/DDBJ databases">
        <authorList>
            <person name="Meier V. D."/>
        </authorList>
    </citation>
    <scope>NUCLEOTIDE SEQUENCE</scope>
    <source>
        <strain evidence="2">AVDCRST_MAG25</strain>
    </source>
</reference>
<dbReference type="PANTHER" id="PTHR33121:SF70">
    <property type="entry name" value="SIGNALING PROTEIN YKOW"/>
    <property type="match status" value="1"/>
</dbReference>
<sequence length="369" mass="41068">MLEDGSRSPKTGCDRCGRLPEKLSGPGRLHLWPPLGHTLNKTYRHLRTGGWECQKTQDRAVVVRLDEDSLSDLLSSLSDALTSREMDDTRALFKPHPDELSTSDIPRARSLSQLSSLGRSEWLLDMLSEERLTSFFQPIVRTDAPDEIFAQECLLRGVGRDGEFVPPGAIFEAARESDMLFQTDLAARLTAIREALRHGIEGNLFVNFTPTAVYDPVFCLRSTVQAVEQSGIPGENVVFEVTETEEVADTGHLENIVDYYRGKGFRVALDDMGSGYSSLNMIHRLRPDFIKLDMQLTRGVDTDPYKAVVAGKILEMAQSLRVQTIVEGVETAEELAWARERGATFVQGFLIARPASPPRKSLDAPLHPN</sequence>
<organism evidence="2">
    <name type="scientific">uncultured Rubrobacteraceae bacterium</name>
    <dbReference type="NCBI Taxonomy" id="349277"/>
    <lineage>
        <taxon>Bacteria</taxon>
        <taxon>Bacillati</taxon>
        <taxon>Actinomycetota</taxon>
        <taxon>Rubrobacteria</taxon>
        <taxon>Rubrobacterales</taxon>
        <taxon>Rubrobacteraceae</taxon>
        <taxon>environmental samples</taxon>
    </lineage>
</organism>
<accession>A0A6J4S5T0</accession>
<dbReference type="PANTHER" id="PTHR33121">
    <property type="entry name" value="CYCLIC DI-GMP PHOSPHODIESTERASE PDEF"/>
    <property type="match status" value="1"/>
</dbReference>
<dbReference type="InterPro" id="IPR050706">
    <property type="entry name" value="Cyclic-di-GMP_PDE-like"/>
</dbReference>
<name>A0A6J4S5T0_9ACTN</name>
<dbReference type="InterPro" id="IPR035919">
    <property type="entry name" value="EAL_sf"/>
</dbReference>
<dbReference type="InterPro" id="IPR001633">
    <property type="entry name" value="EAL_dom"/>
</dbReference>
<dbReference type="SUPFAM" id="SSF141868">
    <property type="entry name" value="EAL domain-like"/>
    <property type="match status" value="1"/>
</dbReference>
<evidence type="ECO:0000313" key="2">
    <source>
        <dbReference type="EMBL" id="CAA9490525.1"/>
    </source>
</evidence>
<evidence type="ECO:0000259" key="1">
    <source>
        <dbReference type="PROSITE" id="PS50883"/>
    </source>
</evidence>
<feature type="domain" description="EAL" evidence="1">
    <location>
        <begin position="116"/>
        <end position="368"/>
    </location>
</feature>
<dbReference type="CDD" id="cd01948">
    <property type="entry name" value="EAL"/>
    <property type="match status" value="1"/>
</dbReference>
<gene>
    <name evidence="2" type="ORF">AVDCRST_MAG25-3333</name>
</gene>
<dbReference type="PROSITE" id="PS50883">
    <property type="entry name" value="EAL"/>
    <property type="match status" value="1"/>
</dbReference>
<dbReference type="AlphaFoldDB" id="A0A6J4S5T0"/>
<dbReference type="SMART" id="SM00052">
    <property type="entry name" value="EAL"/>
    <property type="match status" value="1"/>
</dbReference>
<dbReference type="Pfam" id="PF00563">
    <property type="entry name" value="EAL"/>
    <property type="match status" value="1"/>
</dbReference>
<proteinExistence type="predicted"/>
<protein>
    <recommendedName>
        <fullName evidence="1">EAL domain-containing protein</fullName>
    </recommendedName>
</protein>
<dbReference type="Gene3D" id="3.20.20.450">
    <property type="entry name" value="EAL domain"/>
    <property type="match status" value="1"/>
</dbReference>
<dbReference type="GO" id="GO:0071111">
    <property type="term" value="F:cyclic-guanylate-specific phosphodiesterase activity"/>
    <property type="evidence" value="ECO:0007669"/>
    <property type="project" value="InterPro"/>
</dbReference>